<comment type="caution">
    <text evidence="1">The sequence shown here is derived from an EMBL/GenBank/DDBJ whole genome shotgun (WGS) entry which is preliminary data.</text>
</comment>
<keyword evidence="2" id="KW-1185">Reference proteome</keyword>
<organism evidence="1 2">
    <name type="scientific">Dinothrombium tinctorium</name>
    <dbReference type="NCBI Taxonomy" id="1965070"/>
    <lineage>
        <taxon>Eukaryota</taxon>
        <taxon>Metazoa</taxon>
        <taxon>Ecdysozoa</taxon>
        <taxon>Arthropoda</taxon>
        <taxon>Chelicerata</taxon>
        <taxon>Arachnida</taxon>
        <taxon>Acari</taxon>
        <taxon>Acariformes</taxon>
        <taxon>Trombidiformes</taxon>
        <taxon>Prostigmata</taxon>
        <taxon>Anystina</taxon>
        <taxon>Parasitengona</taxon>
        <taxon>Trombidioidea</taxon>
        <taxon>Trombidiidae</taxon>
        <taxon>Dinothrombium</taxon>
    </lineage>
</organism>
<dbReference type="Proteomes" id="UP000285301">
    <property type="component" value="Unassembled WGS sequence"/>
</dbReference>
<evidence type="ECO:0000313" key="1">
    <source>
        <dbReference type="EMBL" id="RWS15960.1"/>
    </source>
</evidence>
<gene>
    <name evidence="1" type="ORF">B4U79_04488</name>
</gene>
<proteinExistence type="predicted"/>
<dbReference type="AlphaFoldDB" id="A0A443RL34"/>
<accession>A0A443RL34</accession>
<evidence type="ECO:0000313" key="2">
    <source>
        <dbReference type="Proteomes" id="UP000285301"/>
    </source>
</evidence>
<name>A0A443RL34_9ACAR</name>
<sequence>MEEMTQVPALAKSVNNGLENSSRVTQLPYSYSSRATHPPYPYTAKAVHVSIATHPPYPYTTRAPHVSIATHPPFPPLKKNQESPAKKQLFPLDAELLKVWLKEAISYFTAPFLMPISITKALQTPAGLQSNSRTFWSKVMQSLRMAFLKRSSQISVNPKPDITAVLKRMKEGLHNSKLWQSMKKQDKSGRRDDLNLISRWRSNNFL</sequence>
<protein>
    <submittedName>
        <fullName evidence="1">Uncharacterized protein</fullName>
    </submittedName>
</protein>
<dbReference type="EMBL" id="NCKU01000331">
    <property type="protein sequence ID" value="RWS15960.1"/>
    <property type="molecule type" value="Genomic_DNA"/>
</dbReference>
<reference evidence="1 2" key="1">
    <citation type="journal article" date="2018" name="Gigascience">
        <title>Genomes of trombidid mites reveal novel predicted allergens and laterally-transferred genes associated with secondary metabolism.</title>
        <authorList>
            <person name="Dong X."/>
            <person name="Chaisiri K."/>
            <person name="Xia D."/>
            <person name="Armstrong S.D."/>
            <person name="Fang Y."/>
            <person name="Donnelly M.J."/>
            <person name="Kadowaki T."/>
            <person name="McGarry J.W."/>
            <person name="Darby A.C."/>
            <person name="Makepeace B.L."/>
        </authorList>
    </citation>
    <scope>NUCLEOTIDE SEQUENCE [LARGE SCALE GENOMIC DNA]</scope>
    <source>
        <strain evidence="1">UoL-WK</strain>
    </source>
</reference>